<dbReference type="SUPFAM" id="SSF50978">
    <property type="entry name" value="WD40 repeat-like"/>
    <property type="match status" value="2"/>
</dbReference>
<dbReference type="EMBL" id="QPJK01000003">
    <property type="protein sequence ID" value="RCW72412.1"/>
    <property type="molecule type" value="Genomic_DNA"/>
</dbReference>
<dbReference type="OrthoDB" id="135039at2"/>
<name>A0A368XWS0_9BURK</name>
<keyword evidence="2" id="KW-0677">Repeat</keyword>
<evidence type="ECO:0000259" key="5">
    <source>
        <dbReference type="Pfam" id="PF00656"/>
    </source>
</evidence>
<dbReference type="AlphaFoldDB" id="A0A368XWS0"/>
<organism evidence="6 7">
    <name type="scientific">Pseudorhodoferax soli</name>
    <dbReference type="NCBI Taxonomy" id="545864"/>
    <lineage>
        <taxon>Bacteria</taxon>
        <taxon>Pseudomonadati</taxon>
        <taxon>Pseudomonadota</taxon>
        <taxon>Betaproteobacteria</taxon>
        <taxon>Burkholderiales</taxon>
        <taxon>Comamonadaceae</taxon>
    </lineage>
</organism>
<dbReference type="CDD" id="cd00200">
    <property type="entry name" value="WD40"/>
    <property type="match status" value="2"/>
</dbReference>
<dbReference type="PRINTS" id="PR00320">
    <property type="entry name" value="GPROTEINBRPT"/>
</dbReference>
<dbReference type="Pfam" id="PF00400">
    <property type="entry name" value="WD40"/>
    <property type="match status" value="8"/>
</dbReference>
<keyword evidence="1 3" id="KW-0853">WD repeat</keyword>
<feature type="domain" description="Peptidase C14 caspase" evidence="5">
    <location>
        <begin position="833"/>
        <end position="1075"/>
    </location>
</feature>
<feature type="signal peptide" evidence="4">
    <location>
        <begin position="1"/>
        <end position="20"/>
    </location>
</feature>
<keyword evidence="7" id="KW-1185">Reference proteome</keyword>
<feature type="repeat" description="WD" evidence="3">
    <location>
        <begin position="475"/>
        <end position="516"/>
    </location>
</feature>
<dbReference type="Proteomes" id="UP000252884">
    <property type="component" value="Unassembled WGS sequence"/>
</dbReference>
<dbReference type="PROSITE" id="PS50082">
    <property type="entry name" value="WD_REPEATS_2"/>
    <property type="match status" value="8"/>
</dbReference>
<feature type="repeat" description="WD" evidence="3">
    <location>
        <begin position="611"/>
        <end position="650"/>
    </location>
</feature>
<dbReference type="PANTHER" id="PTHR19848">
    <property type="entry name" value="WD40 REPEAT PROTEIN"/>
    <property type="match status" value="1"/>
</dbReference>
<evidence type="ECO:0000313" key="6">
    <source>
        <dbReference type="EMBL" id="RCW72412.1"/>
    </source>
</evidence>
<comment type="caution">
    <text evidence="6">The sequence shown here is derived from an EMBL/GenBank/DDBJ whole genome shotgun (WGS) entry which is preliminary data.</text>
</comment>
<dbReference type="InterPro" id="IPR015943">
    <property type="entry name" value="WD40/YVTN_repeat-like_dom_sf"/>
</dbReference>
<dbReference type="InterPro" id="IPR001680">
    <property type="entry name" value="WD40_rpt"/>
</dbReference>
<dbReference type="InterPro" id="IPR011047">
    <property type="entry name" value="Quinoprotein_ADH-like_sf"/>
</dbReference>
<sequence>MIRILARIALICLAASSSVAAQTKESDIKLSALIGHSGSVIGLSYAPSQKWLLSHSYDGTARLWEVASGREVRQFTAFPDGVSVARFSHDGTGVFTGGHSGQLQLWNVESGHEIGRFIGHTAPIQSIATSRGGKLVATGAGPVPADKIIDPTVRVWAIASGQPLVKFEGHTSSVRSVLFSADDSSVLSASSDGTVRRWDIASGRQVAIASFATADISGLTLSSDGRWAIAGFEGSGTRSLVVLDATTLAERRSLGSRPINAFALAPNGSRVAAAYRSGEVDVWDTETGKLLSTLAKVGDQRSPRSLAWSPDGSVLQIGFDSGSILSADVSTALVRRFFGGRAEGVTGIALSKDGRILAAALGGKRVAIWDLESGRQTRSFLSGPDVVASIAMASDGSLLATGSGITDPSQRAGIADNSLRLWSATDGRLLATMAGHLDAIVDVHFLEDGKRLATASADGTARLWNIERKSEIARFGSSGEKFLAVALSPDEDYLAAATESNAALVWSVKTGQLLAKLQGPSSFLNRYGGSVRIQMAALKFSHDGKKLFTASHDGILREWSWADRQLLLGHSTGSATFAFALAPDGNTLVTAGEQPVIQLSKADVAAGARMLVGHDAPILHLAATEKRIVSASSDCTIRVWDAASGAELIKLISFRSGGWAAIDPEGNFDEPNAGNGSDLYWVAGLQTLDLARFKERFYRPGLIAQRFASGAPAQAAAAVLRKVALGPEVSVSAGRSTFDDARLSIVDQGGGVGTLRVKVDGKLVLDKVALTRTPSSHTYLLTTKSLAKWLDPSSPSTVTVDAFNADGSLSGPVTKLEMSIARPFSASTKPRLWVLAIGISEYVGSDGAFDLQFAANDASDMASSIFLGGEALFGKGQVDVQLIASGKAPASRPTKTRIRTAFDRLQAAKSNDVVVVYFSGHGLSYHDEYYFPTEEVNSLDISDAAVRQARTISGEEIGKWMATPARKQAVIFDTCAAGAVGRRLVRPKSATPDIVRALDRMRDRAGLYVLMGSASDKESYEASPFERGLLTHALLEGLRGAATFRDDKFVAVSSLFDFAKEQVQDLAPEIESVQIPFVFAPNEKSESFDIAALDSSLRSRIPFHSKKAVLVRPMMLNMDTKADDLALTPKLTQALREGARGDSIGNAPYVFYDVAQIRGGVSASGFYTSANGRLALSVVVRGDKAQQNLTATCPSADPAACVRDAAKSIGKAAPALASLR</sequence>
<feature type="repeat" description="WD" evidence="3">
    <location>
        <begin position="338"/>
        <end position="379"/>
    </location>
</feature>
<dbReference type="InterPro" id="IPR011600">
    <property type="entry name" value="Pept_C14_caspase"/>
</dbReference>
<dbReference type="Gene3D" id="3.40.50.1460">
    <property type="match status" value="1"/>
</dbReference>
<dbReference type="PROSITE" id="PS50294">
    <property type="entry name" value="WD_REPEATS_REGION"/>
    <property type="match status" value="4"/>
</dbReference>
<dbReference type="RefSeq" id="WP_114467863.1">
    <property type="nucleotide sequence ID" value="NZ_QPJK01000003.1"/>
</dbReference>
<dbReference type="PANTHER" id="PTHR19848:SF8">
    <property type="entry name" value="F-BOX AND WD REPEAT DOMAIN CONTAINING 7"/>
    <property type="match status" value="1"/>
</dbReference>
<dbReference type="Pfam" id="PF00656">
    <property type="entry name" value="Peptidase_C14"/>
    <property type="match status" value="1"/>
</dbReference>
<feature type="repeat" description="WD" evidence="3">
    <location>
        <begin position="75"/>
        <end position="116"/>
    </location>
</feature>
<feature type="repeat" description="WD" evidence="3">
    <location>
        <begin position="433"/>
        <end position="474"/>
    </location>
</feature>
<accession>A0A368XWS0</accession>
<evidence type="ECO:0000256" key="4">
    <source>
        <dbReference type="SAM" id="SignalP"/>
    </source>
</evidence>
<dbReference type="InterPro" id="IPR020472">
    <property type="entry name" value="WD40_PAC1"/>
</dbReference>
<dbReference type="SMART" id="SM00320">
    <property type="entry name" value="WD40"/>
    <property type="match status" value="12"/>
</dbReference>
<evidence type="ECO:0000256" key="2">
    <source>
        <dbReference type="ARBA" id="ARBA00022737"/>
    </source>
</evidence>
<evidence type="ECO:0000313" key="7">
    <source>
        <dbReference type="Proteomes" id="UP000252884"/>
    </source>
</evidence>
<gene>
    <name evidence="6" type="ORF">DES41_10316</name>
</gene>
<evidence type="ECO:0000256" key="3">
    <source>
        <dbReference type="PROSITE-ProRule" id="PRU00221"/>
    </source>
</evidence>
<dbReference type="GO" id="GO:0004197">
    <property type="term" value="F:cysteine-type endopeptidase activity"/>
    <property type="evidence" value="ECO:0007669"/>
    <property type="project" value="InterPro"/>
</dbReference>
<reference evidence="6 7" key="1">
    <citation type="submission" date="2018-07" db="EMBL/GenBank/DDBJ databases">
        <title>Genomic Encyclopedia of Type Strains, Phase IV (KMG-IV): sequencing the most valuable type-strain genomes for metagenomic binning, comparative biology and taxonomic classification.</title>
        <authorList>
            <person name="Goeker M."/>
        </authorList>
    </citation>
    <scope>NUCLEOTIDE SEQUENCE [LARGE SCALE GENOMIC DNA]</scope>
    <source>
        <strain evidence="6 7">DSM 21634</strain>
    </source>
</reference>
<dbReference type="SUPFAM" id="SSF50998">
    <property type="entry name" value="Quinoprotein alcohol dehydrogenase-like"/>
    <property type="match status" value="1"/>
</dbReference>
<feature type="repeat" description="WD" evidence="3">
    <location>
        <begin position="167"/>
        <end position="208"/>
    </location>
</feature>
<feature type="repeat" description="WD" evidence="3">
    <location>
        <begin position="259"/>
        <end position="293"/>
    </location>
</feature>
<dbReference type="GO" id="GO:0006508">
    <property type="term" value="P:proteolysis"/>
    <property type="evidence" value="ECO:0007669"/>
    <property type="project" value="InterPro"/>
</dbReference>
<keyword evidence="4" id="KW-0732">Signal</keyword>
<proteinExistence type="predicted"/>
<protein>
    <submittedName>
        <fullName evidence="6">WD40 repeat protein</fullName>
    </submittedName>
</protein>
<feature type="repeat" description="WD" evidence="3">
    <location>
        <begin position="33"/>
        <end position="74"/>
    </location>
</feature>
<dbReference type="InterPro" id="IPR019775">
    <property type="entry name" value="WD40_repeat_CS"/>
</dbReference>
<dbReference type="InterPro" id="IPR036322">
    <property type="entry name" value="WD40_repeat_dom_sf"/>
</dbReference>
<feature type="chain" id="PRO_5016909392" evidence="4">
    <location>
        <begin position="21"/>
        <end position="1220"/>
    </location>
</feature>
<evidence type="ECO:0000256" key="1">
    <source>
        <dbReference type="ARBA" id="ARBA00022574"/>
    </source>
</evidence>
<dbReference type="Gene3D" id="2.130.10.10">
    <property type="entry name" value="YVTN repeat-like/Quinoprotein amine dehydrogenase"/>
    <property type="match status" value="4"/>
</dbReference>
<dbReference type="PROSITE" id="PS00678">
    <property type="entry name" value="WD_REPEATS_1"/>
    <property type="match status" value="2"/>
</dbReference>